<proteinExistence type="predicted"/>
<reference evidence="1" key="1">
    <citation type="thesis" date="2020" institute="ProQuest LLC" country="789 East Eisenhower Parkway, Ann Arbor, MI, USA">
        <title>Comparative Genomics and Chromosome Evolution.</title>
        <authorList>
            <person name="Mudd A.B."/>
        </authorList>
    </citation>
    <scope>NUCLEOTIDE SEQUENCE</scope>
    <source>
        <strain evidence="1">237g6f4</strain>
        <tissue evidence="1">Blood</tissue>
    </source>
</reference>
<evidence type="ECO:0000313" key="2">
    <source>
        <dbReference type="Proteomes" id="UP000824782"/>
    </source>
</evidence>
<dbReference type="AlphaFoldDB" id="A0AAV6YNA8"/>
<sequence>MSTLPLLIHPMSYLPSVIWQTADIYQAPGFSAVFFTKDPINKMAADGWFKQQHHCLVNYLLNYFILLPYKEWLDHYTTSCVTPSSS</sequence>
<organism evidence="1 2">
    <name type="scientific">Engystomops pustulosus</name>
    <name type="common">Tungara frog</name>
    <name type="synonym">Physalaemus pustulosus</name>
    <dbReference type="NCBI Taxonomy" id="76066"/>
    <lineage>
        <taxon>Eukaryota</taxon>
        <taxon>Metazoa</taxon>
        <taxon>Chordata</taxon>
        <taxon>Craniata</taxon>
        <taxon>Vertebrata</taxon>
        <taxon>Euteleostomi</taxon>
        <taxon>Amphibia</taxon>
        <taxon>Batrachia</taxon>
        <taxon>Anura</taxon>
        <taxon>Neobatrachia</taxon>
        <taxon>Hyloidea</taxon>
        <taxon>Leptodactylidae</taxon>
        <taxon>Leiuperinae</taxon>
        <taxon>Engystomops</taxon>
    </lineage>
</organism>
<comment type="caution">
    <text evidence="1">The sequence shown here is derived from an EMBL/GenBank/DDBJ whole genome shotgun (WGS) entry which is preliminary data.</text>
</comment>
<accession>A0AAV6YNA8</accession>
<evidence type="ECO:0000313" key="1">
    <source>
        <dbReference type="EMBL" id="KAG8535506.1"/>
    </source>
</evidence>
<name>A0AAV6YNA8_ENGPU</name>
<dbReference type="Proteomes" id="UP000824782">
    <property type="component" value="Unassembled WGS sequence"/>
</dbReference>
<protein>
    <submittedName>
        <fullName evidence="1">Uncharacterized protein</fullName>
    </submittedName>
</protein>
<keyword evidence="2" id="KW-1185">Reference proteome</keyword>
<dbReference type="EMBL" id="WNYA01065215">
    <property type="protein sequence ID" value="KAG8535506.1"/>
    <property type="molecule type" value="Genomic_DNA"/>
</dbReference>
<gene>
    <name evidence="1" type="ORF">GDO81_028405</name>
</gene>